<feature type="region of interest" description="Disordered" evidence="1">
    <location>
        <begin position="226"/>
        <end position="483"/>
    </location>
</feature>
<evidence type="ECO:0000313" key="3">
    <source>
        <dbReference type="Proteomes" id="UP000824998"/>
    </source>
</evidence>
<reference evidence="2" key="1">
    <citation type="journal article" date="2021" name="IMA Fungus">
        <title>Genomic characterization of three marine fungi, including Emericellopsis atlantica sp. nov. with signatures of a generalist lifestyle and marine biomass degradation.</title>
        <authorList>
            <person name="Hagestad O.C."/>
            <person name="Hou L."/>
            <person name="Andersen J.H."/>
            <person name="Hansen E.H."/>
            <person name="Altermark B."/>
            <person name="Li C."/>
            <person name="Kuhnert E."/>
            <person name="Cox R.J."/>
            <person name="Crous P.W."/>
            <person name="Spatafora J.W."/>
            <person name="Lail K."/>
            <person name="Amirebrahimi M."/>
            <person name="Lipzen A."/>
            <person name="Pangilinan J."/>
            <person name="Andreopoulos W."/>
            <person name="Hayes R.D."/>
            <person name="Ng V."/>
            <person name="Grigoriev I.V."/>
            <person name="Jackson S.A."/>
            <person name="Sutton T.D.S."/>
            <person name="Dobson A.D.W."/>
            <person name="Rama T."/>
        </authorList>
    </citation>
    <scope>NUCLEOTIDE SEQUENCE</scope>
    <source>
        <strain evidence="2">TRa018bII</strain>
    </source>
</reference>
<protein>
    <submittedName>
        <fullName evidence="2">Uncharacterized protein</fullName>
    </submittedName>
</protein>
<comment type="caution">
    <text evidence="2">The sequence shown here is derived from an EMBL/GenBank/DDBJ whole genome shotgun (WGS) entry which is preliminary data.</text>
</comment>
<feature type="region of interest" description="Disordered" evidence="1">
    <location>
        <begin position="826"/>
        <end position="907"/>
    </location>
</feature>
<feature type="region of interest" description="Disordered" evidence="1">
    <location>
        <begin position="729"/>
        <end position="774"/>
    </location>
</feature>
<feature type="compositionally biased region" description="Polar residues" evidence="1">
    <location>
        <begin position="227"/>
        <end position="238"/>
    </location>
</feature>
<dbReference type="Proteomes" id="UP000824998">
    <property type="component" value="Unassembled WGS sequence"/>
</dbReference>
<feature type="region of interest" description="Disordered" evidence="1">
    <location>
        <begin position="1"/>
        <end position="162"/>
    </location>
</feature>
<name>A0A9P7YP97_9HELO</name>
<gene>
    <name evidence="2" type="ORF">BJ875DRAFT_198508</name>
</gene>
<dbReference type="PANTHER" id="PTHR42068">
    <property type="entry name" value="YALI0B18964P"/>
    <property type="match status" value="1"/>
</dbReference>
<dbReference type="PANTHER" id="PTHR42068:SF1">
    <property type="entry name" value="YALI0B18964P"/>
    <property type="match status" value="1"/>
</dbReference>
<dbReference type="OrthoDB" id="5396252at2759"/>
<evidence type="ECO:0000256" key="1">
    <source>
        <dbReference type="SAM" id="MobiDB-lite"/>
    </source>
</evidence>
<organism evidence="2 3">
    <name type="scientific">Amylocarpus encephaloides</name>
    <dbReference type="NCBI Taxonomy" id="45428"/>
    <lineage>
        <taxon>Eukaryota</taxon>
        <taxon>Fungi</taxon>
        <taxon>Dikarya</taxon>
        <taxon>Ascomycota</taxon>
        <taxon>Pezizomycotina</taxon>
        <taxon>Leotiomycetes</taxon>
        <taxon>Helotiales</taxon>
        <taxon>Helotiales incertae sedis</taxon>
        <taxon>Amylocarpus</taxon>
    </lineage>
</organism>
<feature type="compositionally biased region" description="Polar residues" evidence="1">
    <location>
        <begin position="828"/>
        <end position="841"/>
    </location>
</feature>
<feature type="compositionally biased region" description="Acidic residues" evidence="1">
    <location>
        <begin position="525"/>
        <end position="534"/>
    </location>
</feature>
<feature type="compositionally biased region" description="Polar residues" evidence="1">
    <location>
        <begin position="393"/>
        <end position="423"/>
    </location>
</feature>
<keyword evidence="3" id="KW-1185">Reference proteome</keyword>
<feature type="compositionally biased region" description="Polar residues" evidence="1">
    <location>
        <begin position="352"/>
        <end position="373"/>
    </location>
</feature>
<accession>A0A9P7YP97</accession>
<feature type="compositionally biased region" description="Polar residues" evidence="1">
    <location>
        <begin position="745"/>
        <end position="755"/>
    </location>
</feature>
<dbReference type="AlphaFoldDB" id="A0A9P7YP97"/>
<feature type="compositionally biased region" description="Acidic residues" evidence="1">
    <location>
        <begin position="449"/>
        <end position="466"/>
    </location>
</feature>
<feature type="region of interest" description="Disordered" evidence="1">
    <location>
        <begin position="633"/>
        <end position="655"/>
    </location>
</feature>
<evidence type="ECO:0000313" key="2">
    <source>
        <dbReference type="EMBL" id="KAG9236882.1"/>
    </source>
</evidence>
<feature type="region of interest" description="Disordered" evidence="1">
    <location>
        <begin position="511"/>
        <end position="573"/>
    </location>
</feature>
<feature type="compositionally biased region" description="Basic and acidic residues" evidence="1">
    <location>
        <begin position="430"/>
        <end position="440"/>
    </location>
</feature>
<feature type="compositionally biased region" description="Polar residues" evidence="1">
    <location>
        <begin position="303"/>
        <end position="314"/>
    </location>
</feature>
<sequence length="907" mass="97841">MPRFPKGFGRRKSTANALEDTPEAPLESSFKVFDRTDGGSKSFDGGLKFGKAVNGPTARPKASRLEDDNMFENIGKNRGSGASNTNTASTTDNSSRLSAASTAPSSTEECRDPHARSYGDVPLPPIPKTSSGFSLKNAGRTLSWGRHKNGSTNSPPKETSFPVAADEEIATGRSRAVTASSYASTATPPKLAAEKDLGLSMGGDFSDMFSAFGKRKSAVLEADEAKVTSQAQETNRFHQPSHLYIDRNSDHNPPVVSPYSVNSQHSDDRLISSASPPPVPQHGKAFIRPQRPGGPLDGLRRSSGMSASRQSTMEYTDAIDEDARLLRESVQASRRMNDPSYPRARDSWVDPKTSSRAAEESTVPSWRSGSVETTPRAKKAEPRLQEDDLFDSSILSSASAAQRFQNKPLSPPGSNTAPPQSKVMTPAQFERYRQDQERLKMVGGKTKAEEEDDEEEENYEDEDDDTEKNRQLAKQRRKQEAHMAVYRQQMMKVTGESASAAPPVRASVFATQSSPNLASGLGQPEEVEEEDEEVPLAILQAHGFPNKNRPPIRATGSNPNLRGTSQSTAGGVVDPRLPVFARNLPEDPYFGAGLVNPAHRESMAFHGGAGSVHGGSTRGPPPGGLVGVIASEERSRAARRGSPNTQGEYGPPPPGGFNGMGMPPTTAGSMVNGITPGMTMGPMGQVGPVGQMPMMPMLTPGDQAQIQMSQQMQQFMQMQMQFMQMMTIGGQPGQAGPPQIPQPQVNGHMSQQSLSVPRPGSPQVRPGSAQQHQRAMTMMDANAAPWMQHGSMYEPSIHAQGLGYAPSIAPSERSNIGLPGRYRPVSHAVNNDSKSRTSTMSGALGGWDKRAPASTIRPVPKFTNASDEDDEEGWEAMAKKREEKKKSKWRTKKDSSNGLKEMLGYTQ</sequence>
<feature type="compositionally biased region" description="Low complexity" evidence="1">
    <location>
        <begin position="79"/>
        <end position="106"/>
    </location>
</feature>
<feature type="compositionally biased region" description="Polar residues" evidence="1">
    <location>
        <begin position="555"/>
        <end position="569"/>
    </location>
</feature>
<feature type="compositionally biased region" description="Basic and acidic residues" evidence="1">
    <location>
        <begin position="108"/>
        <end position="117"/>
    </location>
</feature>
<proteinExistence type="predicted"/>
<dbReference type="EMBL" id="MU251397">
    <property type="protein sequence ID" value="KAG9236882.1"/>
    <property type="molecule type" value="Genomic_DNA"/>
</dbReference>